<dbReference type="RefSeq" id="WP_008788581.1">
    <property type="nucleotide sequence ID" value="NZ_AKCB01000003.1"/>
</dbReference>
<dbReference type="HOGENOM" id="CLU_2786756_0_0_9"/>
<reference evidence="1 2" key="1">
    <citation type="submission" date="2010-12" db="EMBL/GenBank/DDBJ databases">
        <title>The Genome Sequence of Coprobacillus sp. strain 29_1.</title>
        <authorList>
            <consortium name="The Broad Institute Genome Sequencing Platform"/>
            <person name="Earl A."/>
            <person name="Ward D."/>
            <person name="Feldgarden M."/>
            <person name="Gevers D."/>
            <person name="Daigneault M."/>
            <person name="Sibley C.D."/>
            <person name="White A."/>
            <person name="Strauss J."/>
            <person name="Allen-Vercoe E."/>
            <person name="Young S.K."/>
            <person name="Zeng Q."/>
            <person name="Gargeya S."/>
            <person name="Fitzgerald M."/>
            <person name="Haas B."/>
            <person name="Abouelleil A."/>
            <person name="Alvarado L."/>
            <person name="Arachchi H.M."/>
            <person name="Berlin A."/>
            <person name="Brown A."/>
            <person name="Chapman S.B."/>
            <person name="Chen Z."/>
            <person name="Dunbar C."/>
            <person name="Freedman E."/>
            <person name="Gearin G."/>
            <person name="Gellesch M."/>
            <person name="Goldberg J."/>
            <person name="Griggs A."/>
            <person name="Gujja S."/>
            <person name="Heilman E."/>
            <person name="Heiman D."/>
            <person name="Howarth C."/>
            <person name="Larson L."/>
            <person name="Lui A."/>
            <person name="MacDonald P.J.P."/>
            <person name="Mehta T."/>
            <person name="Montmayeur A."/>
            <person name="Murphy C."/>
            <person name="Neiman D."/>
            <person name="Pearson M."/>
            <person name="Priest M."/>
            <person name="Roberts A."/>
            <person name="Saif S."/>
            <person name="Shea T."/>
            <person name="Shenoy N."/>
            <person name="Sisk P."/>
            <person name="Stolte C."/>
            <person name="Sykes S."/>
            <person name="White J."/>
            <person name="Yandava C."/>
            <person name="Nusbaum C."/>
            <person name="Birren B."/>
        </authorList>
    </citation>
    <scope>NUCLEOTIDE SEQUENCE [LARGE SCALE GENOMIC DNA]</scope>
    <source>
        <strain evidence="1 2">29_1</strain>
    </source>
</reference>
<protein>
    <submittedName>
        <fullName evidence="1">Uncharacterized protein</fullName>
    </submittedName>
</protein>
<evidence type="ECO:0000313" key="1">
    <source>
        <dbReference type="EMBL" id="EFW05321.1"/>
    </source>
</evidence>
<keyword evidence="2" id="KW-1185">Reference proteome</keyword>
<dbReference type="EMBL" id="ADKX01000026">
    <property type="protein sequence ID" value="EFW05321.1"/>
    <property type="molecule type" value="Genomic_DNA"/>
</dbReference>
<dbReference type="eggNOG" id="ENOG5034B70">
    <property type="taxonomic scope" value="Bacteria"/>
</dbReference>
<comment type="caution">
    <text evidence="1">The sequence shown here is derived from an EMBL/GenBank/DDBJ whole genome shotgun (WGS) entry which is preliminary data.</text>
</comment>
<name>E7G9M7_9FIRM</name>
<dbReference type="AlphaFoldDB" id="E7G9M7"/>
<accession>E7G9M7</accession>
<organism evidence="1 2">
    <name type="scientific">Coprobacillus cateniformis</name>
    <dbReference type="NCBI Taxonomy" id="100884"/>
    <lineage>
        <taxon>Bacteria</taxon>
        <taxon>Bacillati</taxon>
        <taxon>Bacillota</taxon>
        <taxon>Erysipelotrichia</taxon>
        <taxon>Erysipelotrichales</taxon>
        <taxon>Coprobacillaceae</taxon>
        <taxon>Coprobacillus</taxon>
    </lineage>
</organism>
<dbReference type="GeneID" id="78231080"/>
<dbReference type="OrthoDB" id="1655003at2"/>
<dbReference type="Proteomes" id="UP000003157">
    <property type="component" value="Unassembled WGS sequence"/>
</dbReference>
<evidence type="ECO:0000313" key="2">
    <source>
        <dbReference type="Proteomes" id="UP000003157"/>
    </source>
</evidence>
<sequence length="68" mass="7756">MRYKIDNCHYELVKDLLSSLDSLVKNVEKDDQGAIVTLQDGNTRDDLMNALNRGPLHTFTQESHVIIL</sequence>
<gene>
    <name evidence="1" type="ORF">HMPREF9488_01466</name>
</gene>
<proteinExistence type="predicted"/>